<feature type="compositionally biased region" description="Polar residues" evidence="1">
    <location>
        <begin position="194"/>
        <end position="203"/>
    </location>
</feature>
<sequence length="227" mass="24420">MPTGQVVTTLSVDQGFFPPGVMPFHEPAARLHLSQTFFMPRIKAPLLHQIPIWPIIVGLVCGLILFALLVILLYRLGFFRRRRPAQLRAELTRNGARGQSDRPQSDQGLLDANASVASAPDGGRDSNSLGQLAAVGESGSAGRGSARGDEAGAGRRITHAGFGGRSDPKEVLRERKRKRRREMHIVHPGEAPGTTVQASNATASARPHSYSVEQHLLSEGRGSPTSL</sequence>
<dbReference type="PROSITE" id="PS00242">
    <property type="entry name" value="INTEGRIN_ALPHA"/>
    <property type="match status" value="1"/>
</dbReference>
<dbReference type="Gene3D" id="1.20.5.930">
    <property type="entry name" value="Bicelle-embedded integrin alpha(iib) transmembrane segment"/>
    <property type="match status" value="1"/>
</dbReference>
<reference evidence="3" key="1">
    <citation type="submission" date="2018-11" db="EMBL/GenBank/DDBJ databases">
        <authorList>
            <consortium name="Pathogen Informatics"/>
        </authorList>
    </citation>
    <scope>NUCLEOTIDE SEQUENCE</scope>
</reference>
<gene>
    <name evidence="3" type="ORF">PXEA_LOCUS18722</name>
</gene>
<dbReference type="Proteomes" id="UP000784294">
    <property type="component" value="Unassembled WGS sequence"/>
</dbReference>
<feature type="region of interest" description="Disordered" evidence="1">
    <location>
        <begin position="135"/>
        <end position="227"/>
    </location>
</feature>
<name>A0A3S5CIY4_9PLAT</name>
<evidence type="ECO:0000256" key="2">
    <source>
        <dbReference type="SAM" id="Phobius"/>
    </source>
</evidence>
<evidence type="ECO:0000313" key="4">
    <source>
        <dbReference type="Proteomes" id="UP000784294"/>
    </source>
</evidence>
<dbReference type="InterPro" id="IPR018184">
    <property type="entry name" value="Integrin_alpha_C_CS"/>
</dbReference>
<evidence type="ECO:0000256" key="1">
    <source>
        <dbReference type="SAM" id="MobiDB-lite"/>
    </source>
</evidence>
<keyword evidence="4" id="KW-1185">Reference proteome</keyword>
<evidence type="ECO:0000313" key="3">
    <source>
        <dbReference type="EMBL" id="VEL25282.1"/>
    </source>
</evidence>
<keyword evidence="2" id="KW-0472">Membrane</keyword>
<proteinExistence type="predicted"/>
<dbReference type="OrthoDB" id="5317514at2759"/>
<organism evidence="3 4">
    <name type="scientific">Protopolystoma xenopodis</name>
    <dbReference type="NCBI Taxonomy" id="117903"/>
    <lineage>
        <taxon>Eukaryota</taxon>
        <taxon>Metazoa</taxon>
        <taxon>Spiralia</taxon>
        <taxon>Lophotrochozoa</taxon>
        <taxon>Platyhelminthes</taxon>
        <taxon>Monogenea</taxon>
        <taxon>Polyopisthocotylea</taxon>
        <taxon>Polystomatidea</taxon>
        <taxon>Polystomatidae</taxon>
        <taxon>Protopolystoma</taxon>
    </lineage>
</organism>
<comment type="caution">
    <text evidence="3">The sequence shown here is derived from an EMBL/GenBank/DDBJ whole genome shotgun (WGS) entry which is preliminary data.</text>
</comment>
<keyword evidence="2" id="KW-1133">Transmembrane helix</keyword>
<dbReference type="AlphaFoldDB" id="A0A3S5CIY4"/>
<accession>A0A3S5CIY4</accession>
<evidence type="ECO:0008006" key="5">
    <source>
        <dbReference type="Google" id="ProtNLM"/>
    </source>
</evidence>
<dbReference type="EMBL" id="CAAALY010072793">
    <property type="protein sequence ID" value="VEL25282.1"/>
    <property type="molecule type" value="Genomic_DNA"/>
</dbReference>
<feature type="compositionally biased region" description="Low complexity" evidence="1">
    <location>
        <begin position="135"/>
        <end position="144"/>
    </location>
</feature>
<protein>
    <recommendedName>
        <fullName evidence="5">Integrin alpha-2 domain-containing protein</fullName>
    </recommendedName>
</protein>
<keyword evidence="2" id="KW-0812">Transmembrane</keyword>
<feature type="transmembrane region" description="Helical" evidence="2">
    <location>
        <begin position="52"/>
        <end position="74"/>
    </location>
</feature>